<evidence type="ECO:0000259" key="2">
    <source>
        <dbReference type="PROSITE" id="PS51762"/>
    </source>
</evidence>
<accession>M5UHC7</accession>
<reference evidence="3 4" key="1">
    <citation type="journal article" date="2013" name="Mar. Genomics">
        <title>Expression of sulfatases in Rhodopirellula baltica and the diversity of sulfatases in the genus Rhodopirellula.</title>
        <authorList>
            <person name="Wegner C.E."/>
            <person name="Richter-Heitmann T."/>
            <person name="Klindworth A."/>
            <person name="Klockow C."/>
            <person name="Richter M."/>
            <person name="Achstetter T."/>
            <person name="Glockner F.O."/>
            <person name="Harder J."/>
        </authorList>
    </citation>
    <scope>NUCLEOTIDE SEQUENCE [LARGE SCALE GENOMIC DNA]</scope>
    <source>
        <strain evidence="3 4">SM41</strain>
    </source>
</reference>
<proteinExistence type="inferred from homology"/>
<dbReference type="CDD" id="cd08023">
    <property type="entry name" value="GH16_laminarinase_like"/>
    <property type="match status" value="1"/>
</dbReference>
<dbReference type="GO" id="GO:0005975">
    <property type="term" value="P:carbohydrate metabolic process"/>
    <property type="evidence" value="ECO:0007669"/>
    <property type="project" value="InterPro"/>
</dbReference>
<evidence type="ECO:0000256" key="1">
    <source>
        <dbReference type="ARBA" id="ARBA00006865"/>
    </source>
</evidence>
<dbReference type="PANTHER" id="PTHR10963:SF55">
    <property type="entry name" value="GLYCOSIDE HYDROLASE FAMILY 16 PROTEIN"/>
    <property type="match status" value="1"/>
</dbReference>
<dbReference type="Pfam" id="PF00722">
    <property type="entry name" value="Glyco_hydro_16"/>
    <property type="match status" value="1"/>
</dbReference>
<name>M5UHC7_9BACT</name>
<dbReference type="GO" id="GO:0004553">
    <property type="term" value="F:hydrolase activity, hydrolyzing O-glycosyl compounds"/>
    <property type="evidence" value="ECO:0007669"/>
    <property type="project" value="InterPro"/>
</dbReference>
<dbReference type="InterPro" id="IPR050546">
    <property type="entry name" value="Glycosyl_Hydrlase_16"/>
</dbReference>
<keyword evidence="4" id="KW-1185">Reference proteome</keyword>
<dbReference type="EMBL" id="ANOH01000103">
    <property type="protein sequence ID" value="EMI57231.1"/>
    <property type="molecule type" value="Genomic_DNA"/>
</dbReference>
<dbReference type="PANTHER" id="PTHR10963">
    <property type="entry name" value="GLYCOSYL HYDROLASE-RELATED"/>
    <property type="match status" value="1"/>
</dbReference>
<protein>
    <submittedName>
        <fullName evidence="3">Licheninase</fullName>
    </submittedName>
</protein>
<dbReference type="InterPro" id="IPR000757">
    <property type="entry name" value="Beta-glucanase-like"/>
</dbReference>
<comment type="caution">
    <text evidence="3">The sequence shown here is derived from an EMBL/GenBank/DDBJ whole genome shotgun (WGS) entry which is preliminary data.</text>
</comment>
<gene>
    <name evidence="3" type="ORF">RSSM_01337</name>
</gene>
<dbReference type="AlphaFoldDB" id="M5UHC7"/>
<dbReference type="Gene3D" id="2.60.120.200">
    <property type="match status" value="1"/>
</dbReference>
<dbReference type="SUPFAM" id="SSF49899">
    <property type="entry name" value="Concanavalin A-like lectins/glucanases"/>
    <property type="match status" value="1"/>
</dbReference>
<dbReference type="InterPro" id="IPR013320">
    <property type="entry name" value="ConA-like_dom_sf"/>
</dbReference>
<comment type="similarity">
    <text evidence="1">Belongs to the glycosyl hydrolase 16 family.</text>
</comment>
<evidence type="ECO:0000313" key="4">
    <source>
        <dbReference type="Proteomes" id="UP000011885"/>
    </source>
</evidence>
<evidence type="ECO:0000313" key="3">
    <source>
        <dbReference type="EMBL" id="EMI57231.1"/>
    </source>
</evidence>
<feature type="domain" description="GH16" evidence="2">
    <location>
        <begin position="9"/>
        <end position="250"/>
    </location>
</feature>
<organism evidence="3 4">
    <name type="scientific">Rhodopirellula sallentina SM41</name>
    <dbReference type="NCBI Taxonomy" id="1263870"/>
    <lineage>
        <taxon>Bacteria</taxon>
        <taxon>Pseudomonadati</taxon>
        <taxon>Planctomycetota</taxon>
        <taxon>Planctomycetia</taxon>
        <taxon>Pirellulales</taxon>
        <taxon>Pirellulaceae</taxon>
        <taxon>Rhodopirellula</taxon>
    </lineage>
</organism>
<dbReference type="PATRIC" id="fig|1263870.3.peg.1438"/>
<dbReference type="PROSITE" id="PS51762">
    <property type="entry name" value="GH16_2"/>
    <property type="match status" value="1"/>
</dbReference>
<sequence>MQLVWADEFEVDGAPDPKNWNYELGFARNRELQWYQRQNAYCQGGRLVIEGRRERRKNPNYEAGSKTWKTQRKFAEYTSASLTTRGLQSWKYGRFEVKARITAKPGLWPAIWFLGVEGEWPSNGEIDLMEYYDGNILANACWGTRQRWNAKWDSIKKPVDSFGDPTWDERFHVWRMDWDADSIKLFVDDRLLNTIDVRKTLNPTDRGPKNPFRQPHYLLLNLAIGGANGGDPAGTTFPTRYEIEYVRVYQ</sequence>
<dbReference type="Proteomes" id="UP000011885">
    <property type="component" value="Unassembled WGS sequence"/>
</dbReference>